<organism evidence="1 2">
    <name type="scientific">Agromyces allii</name>
    <dbReference type="NCBI Taxonomy" id="393607"/>
    <lineage>
        <taxon>Bacteria</taxon>
        <taxon>Bacillati</taxon>
        <taxon>Actinomycetota</taxon>
        <taxon>Actinomycetes</taxon>
        <taxon>Micrococcales</taxon>
        <taxon>Microbacteriaceae</taxon>
        <taxon>Agromyces</taxon>
    </lineage>
</organism>
<gene>
    <name evidence="1" type="ORF">GCM10009717_21530</name>
</gene>
<dbReference type="Proteomes" id="UP001499954">
    <property type="component" value="Unassembled WGS sequence"/>
</dbReference>
<sequence length="312" mass="34317">MLTGRLTSHGQRLLFLAGCHDWVPMLNDRSGLTPEWPLGGIRWISSRVGFLPNGYRGSFIGGRTFAVFGGAASADRMSRAIGDGWRRTGVSSDGDLKALGRKPVDILLGHNAPLDLPEIDAVVEEKAKRLPPEDLQFGIDARAQFHRGFLQIAPSLYVGAHYRQFTSDAVGYRDGGTGFWSNVAILDQLEGPDVSMAILDTRTCSLEFLDWAGHEVRTPKAVSKLTMDGTGRWMVQTESSVHFVDLDSRYWERIPGPDANPTLGRNAGPLRSLENFILGSNGYLTTSGDEHAEYYWVRTSMIRHITGAPLGD</sequence>
<dbReference type="EMBL" id="BAAAMK010000004">
    <property type="protein sequence ID" value="GAA1955256.1"/>
    <property type="molecule type" value="Genomic_DNA"/>
</dbReference>
<protein>
    <submittedName>
        <fullName evidence="1">Uncharacterized protein</fullName>
    </submittedName>
</protein>
<keyword evidence="2" id="KW-1185">Reference proteome</keyword>
<evidence type="ECO:0000313" key="2">
    <source>
        <dbReference type="Proteomes" id="UP001499954"/>
    </source>
</evidence>
<evidence type="ECO:0000313" key="1">
    <source>
        <dbReference type="EMBL" id="GAA1955256.1"/>
    </source>
</evidence>
<name>A0ABP5C350_9MICO</name>
<proteinExistence type="predicted"/>
<reference evidence="2" key="1">
    <citation type="journal article" date="2019" name="Int. J. Syst. Evol. Microbiol.">
        <title>The Global Catalogue of Microorganisms (GCM) 10K type strain sequencing project: providing services to taxonomists for standard genome sequencing and annotation.</title>
        <authorList>
            <consortium name="The Broad Institute Genomics Platform"/>
            <consortium name="The Broad Institute Genome Sequencing Center for Infectious Disease"/>
            <person name="Wu L."/>
            <person name="Ma J."/>
        </authorList>
    </citation>
    <scope>NUCLEOTIDE SEQUENCE [LARGE SCALE GENOMIC DNA]</scope>
    <source>
        <strain evidence="2">JCM 13584</strain>
    </source>
</reference>
<comment type="caution">
    <text evidence="1">The sequence shown here is derived from an EMBL/GenBank/DDBJ whole genome shotgun (WGS) entry which is preliminary data.</text>
</comment>
<accession>A0ABP5C350</accession>